<dbReference type="Gene3D" id="3.80.10.10">
    <property type="entry name" value="Ribonuclease Inhibitor"/>
    <property type="match status" value="1"/>
</dbReference>
<evidence type="ECO:0008006" key="5">
    <source>
        <dbReference type="Google" id="ProtNLM"/>
    </source>
</evidence>
<evidence type="ECO:0000256" key="1">
    <source>
        <dbReference type="SAM" id="Coils"/>
    </source>
</evidence>
<keyword evidence="4" id="KW-1185">Reference proteome</keyword>
<feature type="region of interest" description="Disordered" evidence="2">
    <location>
        <begin position="639"/>
        <end position="662"/>
    </location>
</feature>
<evidence type="ECO:0000313" key="3">
    <source>
        <dbReference type="EMBL" id="KII83961.1"/>
    </source>
</evidence>
<feature type="compositionally biased region" description="Basic and acidic residues" evidence="2">
    <location>
        <begin position="417"/>
        <end position="426"/>
    </location>
</feature>
<keyword evidence="1" id="KW-0175">Coiled coil</keyword>
<gene>
    <name evidence="3" type="ORF">PLICRDRAFT_179990</name>
</gene>
<protein>
    <recommendedName>
        <fullName evidence="5">F-box domain-containing protein</fullName>
    </recommendedName>
</protein>
<dbReference type="HOGENOM" id="CLU_027432_0_0_1"/>
<evidence type="ECO:0000313" key="4">
    <source>
        <dbReference type="Proteomes" id="UP000053263"/>
    </source>
</evidence>
<dbReference type="OrthoDB" id="3027018at2759"/>
<dbReference type="Proteomes" id="UP000053263">
    <property type="component" value="Unassembled WGS sequence"/>
</dbReference>
<proteinExistence type="predicted"/>
<dbReference type="AlphaFoldDB" id="A0A0C9SKL8"/>
<feature type="coiled-coil region" evidence="1">
    <location>
        <begin position="20"/>
        <end position="61"/>
    </location>
</feature>
<organism evidence="3 4">
    <name type="scientific">Plicaturopsis crispa FD-325 SS-3</name>
    <dbReference type="NCBI Taxonomy" id="944288"/>
    <lineage>
        <taxon>Eukaryota</taxon>
        <taxon>Fungi</taxon>
        <taxon>Dikarya</taxon>
        <taxon>Basidiomycota</taxon>
        <taxon>Agaricomycotina</taxon>
        <taxon>Agaricomycetes</taxon>
        <taxon>Agaricomycetidae</taxon>
        <taxon>Amylocorticiales</taxon>
        <taxon>Amylocorticiaceae</taxon>
        <taxon>Plicatura</taxon>
        <taxon>Plicaturopsis crispa</taxon>
    </lineage>
</organism>
<dbReference type="EMBL" id="KN832573">
    <property type="protein sequence ID" value="KII83961.1"/>
    <property type="molecule type" value="Genomic_DNA"/>
</dbReference>
<name>A0A0C9SKL8_PLICR</name>
<evidence type="ECO:0000256" key="2">
    <source>
        <dbReference type="SAM" id="MobiDB-lite"/>
    </source>
</evidence>
<dbReference type="PANTHER" id="PTHR13318:SF247">
    <property type="entry name" value="GH16156P"/>
    <property type="match status" value="1"/>
</dbReference>
<dbReference type="GO" id="GO:0019005">
    <property type="term" value="C:SCF ubiquitin ligase complex"/>
    <property type="evidence" value="ECO:0007669"/>
    <property type="project" value="TreeGrafter"/>
</dbReference>
<sequence length="698" mass="77918">MPKRSAEDIGRGLAVINGKLEILQRRNADFARIVEEMERLRDSTRAEKAALEAAARELEESKYPINWLPPELLAEMFLFYCADDDDAAEVVPYYRPPVTISHVCRKWRELSLATSALWSRISCRSARWNPEPFRVFVQRSRPSLIEYEYSMPPQGTGEETLLDLEEAHRMSTILPDMLQNMHRCRSLVIEVQTPLRIRDVLDMFNSATLDFSHLQVLDLGISEPNPSMDGPHSLLANNRLNDVDESIKAASAMSTKFSALRHLRLHQIPLFNFPSGFFSSLRTLELSFPAPASGQRNRTRNEYTLRMSTLCPFLSLTPLLEELILSDTIPLFDVRPLHTDPSRPATSNAVIRLRRPTPTVELPHLNRLEWSYPDAYYIQHFLSYILTPALEKLDLCLDDPSLKPTVSGHAAHTSGDGYHDPSGHHPSEAMQYPLLHTLSIQCVDADVLGTSLRRLSFPALESLELANVHVQAREALSADKGDPDAVVSFPDLHIALPRLESIFRDPRLPHLTALTLSHFDINPEHGRAMLAYMPALQSLSLDHCRGTAEILEALTESSVTTAKAHGQGSVLIKKGARLCPRLTALAFWGCPDLRPPELINAVQRRNTRRGDEEIRVVASGPEKVVADLTGRRIRPLRKTRPLLEAASTPNGGAPSATPSEAAYGTAPITSVRIEGCPLIEDIHRRLLEGMGVTDVCLT</sequence>
<dbReference type="PANTHER" id="PTHR13318">
    <property type="entry name" value="PARTNER OF PAIRED, ISOFORM B-RELATED"/>
    <property type="match status" value="1"/>
</dbReference>
<feature type="region of interest" description="Disordered" evidence="2">
    <location>
        <begin position="406"/>
        <end position="426"/>
    </location>
</feature>
<dbReference type="InterPro" id="IPR032675">
    <property type="entry name" value="LRR_dom_sf"/>
</dbReference>
<reference evidence="3 4" key="1">
    <citation type="submission" date="2014-06" db="EMBL/GenBank/DDBJ databases">
        <title>Evolutionary Origins and Diversification of the Mycorrhizal Mutualists.</title>
        <authorList>
            <consortium name="DOE Joint Genome Institute"/>
            <consortium name="Mycorrhizal Genomics Consortium"/>
            <person name="Kohler A."/>
            <person name="Kuo A."/>
            <person name="Nagy L.G."/>
            <person name="Floudas D."/>
            <person name="Copeland A."/>
            <person name="Barry K.W."/>
            <person name="Cichocki N."/>
            <person name="Veneault-Fourrey C."/>
            <person name="LaButti K."/>
            <person name="Lindquist E.A."/>
            <person name="Lipzen A."/>
            <person name="Lundell T."/>
            <person name="Morin E."/>
            <person name="Murat C."/>
            <person name="Riley R."/>
            <person name="Ohm R."/>
            <person name="Sun H."/>
            <person name="Tunlid A."/>
            <person name="Henrissat B."/>
            <person name="Grigoriev I.V."/>
            <person name="Hibbett D.S."/>
            <person name="Martin F."/>
        </authorList>
    </citation>
    <scope>NUCLEOTIDE SEQUENCE [LARGE SCALE GENOMIC DNA]</scope>
    <source>
        <strain evidence="3 4">FD-325 SS-3</strain>
    </source>
</reference>
<dbReference type="SUPFAM" id="SSF52047">
    <property type="entry name" value="RNI-like"/>
    <property type="match status" value="1"/>
</dbReference>
<accession>A0A0C9SKL8</accession>
<dbReference type="GO" id="GO:0031146">
    <property type="term" value="P:SCF-dependent proteasomal ubiquitin-dependent protein catabolic process"/>
    <property type="evidence" value="ECO:0007669"/>
    <property type="project" value="TreeGrafter"/>
</dbReference>